<feature type="non-terminal residue" evidence="1">
    <location>
        <position position="1"/>
    </location>
</feature>
<reference evidence="1 2" key="1">
    <citation type="journal article" date="2018" name="Front. Plant Sci.">
        <title>Red Clover (Trifolium pratense) and Zigzag Clover (T. medium) - A Picture of Genomic Similarities and Differences.</title>
        <authorList>
            <person name="Dluhosova J."/>
            <person name="Istvanek J."/>
            <person name="Nedelnik J."/>
            <person name="Repkova J."/>
        </authorList>
    </citation>
    <scope>NUCLEOTIDE SEQUENCE [LARGE SCALE GENOMIC DNA]</scope>
    <source>
        <strain evidence="2">cv. 10/8</strain>
        <tissue evidence="1">Leaf</tissue>
    </source>
</reference>
<organism evidence="1 2">
    <name type="scientific">Trifolium medium</name>
    <dbReference type="NCBI Taxonomy" id="97028"/>
    <lineage>
        <taxon>Eukaryota</taxon>
        <taxon>Viridiplantae</taxon>
        <taxon>Streptophyta</taxon>
        <taxon>Embryophyta</taxon>
        <taxon>Tracheophyta</taxon>
        <taxon>Spermatophyta</taxon>
        <taxon>Magnoliopsida</taxon>
        <taxon>eudicotyledons</taxon>
        <taxon>Gunneridae</taxon>
        <taxon>Pentapetalae</taxon>
        <taxon>rosids</taxon>
        <taxon>fabids</taxon>
        <taxon>Fabales</taxon>
        <taxon>Fabaceae</taxon>
        <taxon>Papilionoideae</taxon>
        <taxon>50 kb inversion clade</taxon>
        <taxon>NPAAA clade</taxon>
        <taxon>Hologalegina</taxon>
        <taxon>IRL clade</taxon>
        <taxon>Trifolieae</taxon>
        <taxon>Trifolium</taxon>
    </lineage>
</organism>
<evidence type="ECO:0000313" key="1">
    <source>
        <dbReference type="EMBL" id="MCI46770.1"/>
    </source>
</evidence>
<protein>
    <submittedName>
        <fullName evidence="1">Uncharacterized protein</fullName>
    </submittedName>
</protein>
<dbReference type="EMBL" id="LXQA010362425">
    <property type="protein sequence ID" value="MCI46770.1"/>
    <property type="molecule type" value="Genomic_DNA"/>
</dbReference>
<sequence length="106" mass="11937">VNEAEQWKWEVETTYSSESSYIFPDSSDESDNEVTEAVNDIVPDSDDEDEGIVSPPVIRQLPQRNRNVSCRLNDHVVTSDSVVNDEGDLIHFALLADSEPIHYKDA</sequence>
<dbReference type="Proteomes" id="UP000265520">
    <property type="component" value="Unassembled WGS sequence"/>
</dbReference>
<accession>A0A392SFN3</accession>
<dbReference type="AlphaFoldDB" id="A0A392SFN3"/>
<keyword evidence="2" id="KW-1185">Reference proteome</keyword>
<comment type="caution">
    <text evidence="1">The sequence shown here is derived from an EMBL/GenBank/DDBJ whole genome shotgun (WGS) entry which is preliminary data.</text>
</comment>
<proteinExistence type="predicted"/>
<feature type="non-terminal residue" evidence="1">
    <location>
        <position position="106"/>
    </location>
</feature>
<evidence type="ECO:0000313" key="2">
    <source>
        <dbReference type="Proteomes" id="UP000265520"/>
    </source>
</evidence>
<name>A0A392SFN3_9FABA</name>